<organism evidence="3 4">
    <name type="scientific">Streptomyces triticirhizae</name>
    <dbReference type="NCBI Taxonomy" id="2483353"/>
    <lineage>
        <taxon>Bacteria</taxon>
        <taxon>Bacillati</taxon>
        <taxon>Actinomycetota</taxon>
        <taxon>Actinomycetes</taxon>
        <taxon>Kitasatosporales</taxon>
        <taxon>Streptomycetaceae</taxon>
        <taxon>Streptomyces</taxon>
    </lineage>
</organism>
<dbReference type="GO" id="GO:0005975">
    <property type="term" value="P:carbohydrate metabolic process"/>
    <property type="evidence" value="ECO:0007669"/>
    <property type="project" value="InterPro"/>
</dbReference>
<comment type="caution">
    <text evidence="3">The sequence shown here is derived from an EMBL/GenBank/DDBJ whole genome shotgun (WGS) entry which is preliminary data.</text>
</comment>
<dbReference type="GO" id="GO:0016810">
    <property type="term" value="F:hydrolase activity, acting on carbon-nitrogen (but not peptide) bonds"/>
    <property type="evidence" value="ECO:0007669"/>
    <property type="project" value="InterPro"/>
</dbReference>
<dbReference type="AlphaFoldDB" id="A0A3M2M6C3"/>
<dbReference type="Proteomes" id="UP000278673">
    <property type="component" value="Unassembled WGS sequence"/>
</dbReference>
<dbReference type="EMBL" id="RFFJ01000011">
    <property type="protein sequence ID" value="RMI45019.1"/>
    <property type="molecule type" value="Genomic_DNA"/>
</dbReference>
<protein>
    <submittedName>
        <fullName evidence="3">Polysaccharide deacetylase</fullName>
    </submittedName>
</protein>
<dbReference type="CDD" id="cd10979">
    <property type="entry name" value="CE4_PuuE_like"/>
    <property type="match status" value="1"/>
</dbReference>
<dbReference type="Gene3D" id="3.20.20.370">
    <property type="entry name" value="Glycoside hydrolase/deacetylase"/>
    <property type="match status" value="1"/>
</dbReference>
<evidence type="ECO:0000313" key="4">
    <source>
        <dbReference type="Proteomes" id="UP000278673"/>
    </source>
</evidence>
<dbReference type="Pfam" id="PF01522">
    <property type="entry name" value="Polysacc_deac_1"/>
    <property type="match status" value="1"/>
</dbReference>
<feature type="region of interest" description="Disordered" evidence="1">
    <location>
        <begin position="1"/>
        <end position="32"/>
    </location>
</feature>
<evidence type="ECO:0000256" key="1">
    <source>
        <dbReference type="SAM" id="MobiDB-lite"/>
    </source>
</evidence>
<proteinExistence type="predicted"/>
<dbReference type="InterPro" id="IPR002509">
    <property type="entry name" value="NODB_dom"/>
</dbReference>
<accession>A0A3M2M6C3</accession>
<dbReference type="SUPFAM" id="SSF88713">
    <property type="entry name" value="Glycoside hydrolase/deacetylase"/>
    <property type="match status" value="1"/>
</dbReference>
<dbReference type="PANTHER" id="PTHR43123">
    <property type="entry name" value="POLYSACCHARIDE DEACETYLASE-RELATED"/>
    <property type="match status" value="1"/>
</dbReference>
<keyword evidence="4" id="KW-1185">Reference proteome</keyword>
<sequence length="319" mass="35375">MSPAAEPRAAEPRAADPAPPEPEGPEGHGHQRLYDYSPIVERPPLRWPGGARVAFHVALNVEHYRVDRPATSIFPDTAPLVPDPLNYGWRDYGPRVGFWRVLEILDRHGVRASVMLNSEAGQRYPAIVRAGRERDWAWVAHGRNNSTFQAGMEREEERRYLAGVVADIERATGRRPRGWLGPALTETFHTPELLAELGLDYLLDWTNDDQPYPLRVPGMWGVPYSVELNDITLFVGGRVSGPEFVRIVRDQLERLLAESAGGGRVFPLALHPFVIGQAFRSRYLDEALALVAGHPDVWLTTSDEIAAHVQGAPASPAAA</sequence>
<reference evidence="3 4" key="1">
    <citation type="submission" date="2018-10" db="EMBL/GenBank/DDBJ databases">
        <title>Isolation, diversity and antifungal activity of actinobacteria from wheat.</title>
        <authorList>
            <person name="Han C."/>
        </authorList>
    </citation>
    <scope>NUCLEOTIDE SEQUENCE [LARGE SCALE GENOMIC DNA]</scope>
    <source>
        <strain evidence="3 4">NEAU-YY642</strain>
    </source>
</reference>
<feature type="domain" description="NodB homology" evidence="2">
    <location>
        <begin position="91"/>
        <end position="201"/>
    </location>
</feature>
<dbReference type="InterPro" id="IPR011330">
    <property type="entry name" value="Glyco_hydro/deAcase_b/a-brl"/>
</dbReference>
<gene>
    <name evidence="3" type="ORF">EBN88_04130</name>
</gene>
<dbReference type="PANTHER" id="PTHR43123:SF4">
    <property type="entry name" value="POLYSACCHARIDE DEACETYLASE"/>
    <property type="match status" value="1"/>
</dbReference>
<name>A0A3M2M6C3_9ACTN</name>
<evidence type="ECO:0000313" key="3">
    <source>
        <dbReference type="EMBL" id="RMI45019.1"/>
    </source>
</evidence>
<evidence type="ECO:0000259" key="2">
    <source>
        <dbReference type="Pfam" id="PF01522"/>
    </source>
</evidence>